<dbReference type="EMBL" id="JBEYXT010000016">
    <property type="protein sequence ID" value="MEU6800590.1"/>
    <property type="molecule type" value="Genomic_DNA"/>
</dbReference>
<keyword evidence="2" id="KW-1133">Transmembrane helix</keyword>
<name>A0ABV3ATT6_9ACTN</name>
<accession>A0ABV3ATT6</accession>
<keyword evidence="2" id="KW-0812">Transmembrane</keyword>
<proteinExistence type="predicted"/>
<dbReference type="Proteomes" id="UP001551189">
    <property type="component" value="Unassembled WGS sequence"/>
</dbReference>
<organism evidence="3 4">
    <name type="scientific">Streptomyces neyagawaensis</name>
    <dbReference type="NCBI Taxonomy" id="42238"/>
    <lineage>
        <taxon>Bacteria</taxon>
        <taxon>Bacillati</taxon>
        <taxon>Actinomycetota</taxon>
        <taxon>Actinomycetes</taxon>
        <taxon>Kitasatosporales</taxon>
        <taxon>Streptomycetaceae</taxon>
        <taxon>Streptomyces</taxon>
    </lineage>
</organism>
<protein>
    <submittedName>
        <fullName evidence="3">Uncharacterized protein</fullName>
    </submittedName>
</protein>
<evidence type="ECO:0000256" key="2">
    <source>
        <dbReference type="SAM" id="Phobius"/>
    </source>
</evidence>
<sequence length="61" mass="6565">MAGEVAHLMVFNALLFPGFTFSWALLVVCWSPLDDSLVKRGAGATRSQAAGKTARERDPCP</sequence>
<evidence type="ECO:0000313" key="3">
    <source>
        <dbReference type="EMBL" id="MEU6800590.1"/>
    </source>
</evidence>
<comment type="caution">
    <text evidence="3">The sequence shown here is derived from an EMBL/GenBank/DDBJ whole genome shotgun (WGS) entry which is preliminary data.</text>
</comment>
<dbReference type="RefSeq" id="WP_359691472.1">
    <property type="nucleotide sequence ID" value="NZ_JBEYXT010000016.1"/>
</dbReference>
<gene>
    <name evidence="3" type="ORF">ABZ931_06170</name>
</gene>
<evidence type="ECO:0000313" key="4">
    <source>
        <dbReference type="Proteomes" id="UP001551189"/>
    </source>
</evidence>
<feature type="region of interest" description="Disordered" evidence="1">
    <location>
        <begin position="42"/>
        <end position="61"/>
    </location>
</feature>
<evidence type="ECO:0000256" key="1">
    <source>
        <dbReference type="SAM" id="MobiDB-lite"/>
    </source>
</evidence>
<reference evidence="3 4" key="1">
    <citation type="submission" date="2024-06" db="EMBL/GenBank/DDBJ databases">
        <title>The Natural Products Discovery Center: Release of the First 8490 Sequenced Strains for Exploring Actinobacteria Biosynthetic Diversity.</title>
        <authorList>
            <person name="Kalkreuter E."/>
            <person name="Kautsar S.A."/>
            <person name="Yang D."/>
            <person name="Bader C.D."/>
            <person name="Teijaro C.N."/>
            <person name="Fluegel L."/>
            <person name="Davis C.M."/>
            <person name="Simpson J.R."/>
            <person name="Lauterbach L."/>
            <person name="Steele A.D."/>
            <person name="Gui C."/>
            <person name="Meng S."/>
            <person name="Li G."/>
            <person name="Viehrig K."/>
            <person name="Ye F."/>
            <person name="Su P."/>
            <person name="Kiefer A.F."/>
            <person name="Nichols A."/>
            <person name="Cepeda A.J."/>
            <person name="Yan W."/>
            <person name="Fan B."/>
            <person name="Jiang Y."/>
            <person name="Adhikari A."/>
            <person name="Zheng C.-J."/>
            <person name="Schuster L."/>
            <person name="Cowan T.M."/>
            <person name="Smanski M.J."/>
            <person name="Chevrette M.G."/>
            <person name="De Carvalho L.P.S."/>
            <person name="Shen B."/>
        </authorList>
    </citation>
    <scope>NUCLEOTIDE SEQUENCE [LARGE SCALE GENOMIC DNA]</scope>
    <source>
        <strain evidence="3 4">NPDC046851</strain>
    </source>
</reference>
<keyword evidence="4" id="KW-1185">Reference proteome</keyword>
<keyword evidence="2" id="KW-0472">Membrane</keyword>
<feature type="transmembrane region" description="Helical" evidence="2">
    <location>
        <begin position="6"/>
        <end position="30"/>
    </location>
</feature>